<reference evidence="2" key="1">
    <citation type="submission" date="2018-02" db="EMBL/GenBank/DDBJ databases">
        <title>Rhizophora mucronata_Transcriptome.</title>
        <authorList>
            <person name="Meera S.P."/>
            <person name="Sreeshan A."/>
            <person name="Augustine A."/>
        </authorList>
    </citation>
    <scope>NUCLEOTIDE SEQUENCE</scope>
    <source>
        <tissue evidence="2">Leaf</tissue>
    </source>
</reference>
<name>A0A2P2N4E8_RHIMU</name>
<sequence>MVPQQISTKTEAGNSKEIIKTVEIPSKPGTTTKH</sequence>
<dbReference type="AlphaFoldDB" id="A0A2P2N4E8"/>
<protein>
    <submittedName>
        <fullName evidence="2">Uncharacterized protein</fullName>
    </submittedName>
</protein>
<evidence type="ECO:0000313" key="2">
    <source>
        <dbReference type="EMBL" id="MBX37328.1"/>
    </source>
</evidence>
<feature type="region of interest" description="Disordered" evidence="1">
    <location>
        <begin position="1"/>
        <end position="34"/>
    </location>
</feature>
<dbReference type="EMBL" id="GGEC01056844">
    <property type="protein sequence ID" value="MBX37328.1"/>
    <property type="molecule type" value="Transcribed_RNA"/>
</dbReference>
<feature type="compositionally biased region" description="Polar residues" evidence="1">
    <location>
        <begin position="1"/>
        <end position="13"/>
    </location>
</feature>
<proteinExistence type="predicted"/>
<accession>A0A2P2N4E8</accession>
<evidence type="ECO:0000256" key="1">
    <source>
        <dbReference type="SAM" id="MobiDB-lite"/>
    </source>
</evidence>
<organism evidence="2">
    <name type="scientific">Rhizophora mucronata</name>
    <name type="common">Asiatic mangrove</name>
    <dbReference type="NCBI Taxonomy" id="61149"/>
    <lineage>
        <taxon>Eukaryota</taxon>
        <taxon>Viridiplantae</taxon>
        <taxon>Streptophyta</taxon>
        <taxon>Embryophyta</taxon>
        <taxon>Tracheophyta</taxon>
        <taxon>Spermatophyta</taxon>
        <taxon>Magnoliopsida</taxon>
        <taxon>eudicotyledons</taxon>
        <taxon>Gunneridae</taxon>
        <taxon>Pentapetalae</taxon>
        <taxon>rosids</taxon>
        <taxon>fabids</taxon>
        <taxon>Malpighiales</taxon>
        <taxon>Rhizophoraceae</taxon>
        <taxon>Rhizophora</taxon>
    </lineage>
</organism>